<dbReference type="PANTHER" id="PTHR43433:SF5">
    <property type="entry name" value="AB HYDROLASE-1 DOMAIN-CONTAINING PROTEIN"/>
    <property type="match status" value="1"/>
</dbReference>
<proteinExistence type="predicted"/>
<comment type="caution">
    <text evidence="2">The sequence shown here is derived from an EMBL/GenBank/DDBJ whole genome shotgun (WGS) entry which is preliminary data.</text>
</comment>
<gene>
    <name evidence="2" type="primary">pcaD</name>
    <name evidence="2" type="ORF">DEM25_016605</name>
</gene>
<dbReference type="RefSeq" id="WP_109768415.1">
    <property type="nucleotide sequence ID" value="NZ_QFWV02000009.1"/>
</dbReference>
<dbReference type="SUPFAM" id="SSF53474">
    <property type="entry name" value="alpha/beta-Hydrolases"/>
    <property type="match status" value="1"/>
</dbReference>
<sequence length="266" mass="28724">MQFAQINGVTLHYQVIGAAEGKPTLVFANSLGTDFRIWRDVVVRLVGEFGLVLYDKRGHGLSDAPPAPYAMDDHVADLAGLLDHLAVKKATVCGLSVGGMIALGLFKARPDLVRSLILCDTAPKIGTEKLWNDRIETVRDKGLAALTDPVMERWFTPAFRRPDNAEYLGYRNMLVRQPVEGYAGTCAAIRDADYTDIARTLTVPASCVVGDQDGSTPPALVAEMAKMIPDARYDELKDCGHIPCVEQPVALADIIRAFAAAPSDAG</sequence>
<dbReference type="InterPro" id="IPR026968">
    <property type="entry name" value="PcaD/CatD"/>
</dbReference>
<dbReference type="Gene3D" id="3.40.50.1820">
    <property type="entry name" value="alpha/beta hydrolase"/>
    <property type="match status" value="1"/>
</dbReference>
<dbReference type="AlphaFoldDB" id="A0A3A8A5E5"/>
<dbReference type="InterPro" id="IPR029058">
    <property type="entry name" value="AB_hydrolase_fold"/>
</dbReference>
<protein>
    <submittedName>
        <fullName evidence="2">3-oxoadipate enol-lactonase</fullName>
        <ecNumber evidence="2">3.1.1.24</ecNumber>
    </submittedName>
</protein>
<dbReference type="PANTHER" id="PTHR43433">
    <property type="entry name" value="HYDROLASE, ALPHA/BETA FOLD FAMILY PROTEIN"/>
    <property type="match status" value="1"/>
</dbReference>
<accession>A0A3A8A5E5</accession>
<keyword evidence="3" id="KW-1185">Reference proteome</keyword>
<dbReference type="Proteomes" id="UP000246132">
    <property type="component" value="Unassembled WGS sequence"/>
</dbReference>
<keyword evidence="2" id="KW-0378">Hydrolase</keyword>
<dbReference type="EC" id="3.1.1.24" evidence="2"/>
<dbReference type="GO" id="GO:0047570">
    <property type="term" value="F:3-oxoadipate enol-lactonase activity"/>
    <property type="evidence" value="ECO:0007669"/>
    <property type="project" value="UniProtKB-EC"/>
</dbReference>
<dbReference type="OrthoDB" id="9793083at2"/>
<evidence type="ECO:0000313" key="3">
    <source>
        <dbReference type="Proteomes" id="UP000246132"/>
    </source>
</evidence>
<dbReference type="NCBIfam" id="TIGR02427">
    <property type="entry name" value="protocat_pcaD"/>
    <property type="match status" value="1"/>
</dbReference>
<reference evidence="2 3" key="1">
    <citation type="journal article" date="2018" name="Int. J. Syst. Bacteriol.">
        <title>Oceaniradius stylonemae gen. nov., sp. nov., isolated from a red alga, Stylonema cornu-cervi.</title>
        <authorList>
            <person name="Jeong S."/>
        </authorList>
    </citation>
    <scope>NUCLEOTIDE SEQUENCE [LARGE SCALE GENOMIC DNA]</scope>
    <source>
        <strain evidence="2 3">StC1</strain>
    </source>
</reference>
<dbReference type="Pfam" id="PF12697">
    <property type="entry name" value="Abhydrolase_6"/>
    <property type="match status" value="1"/>
</dbReference>
<name>A0A3A8A5E5_9HYPH</name>
<feature type="domain" description="AB hydrolase-1" evidence="1">
    <location>
        <begin position="26"/>
        <end position="253"/>
    </location>
</feature>
<evidence type="ECO:0000313" key="2">
    <source>
        <dbReference type="EMBL" id="RKF05415.1"/>
    </source>
</evidence>
<dbReference type="EMBL" id="QFWV02000009">
    <property type="protein sequence ID" value="RKF05415.1"/>
    <property type="molecule type" value="Genomic_DNA"/>
</dbReference>
<dbReference type="InterPro" id="IPR000073">
    <property type="entry name" value="AB_hydrolase_1"/>
</dbReference>
<dbReference type="GO" id="GO:0042952">
    <property type="term" value="P:beta-ketoadipate pathway"/>
    <property type="evidence" value="ECO:0007669"/>
    <property type="project" value="InterPro"/>
</dbReference>
<dbReference type="InterPro" id="IPR050471">
    <property type="entry name" value="AB_hydrolase"/>
</dbReference>
<organism evidence="2 3">
    <name type="scientific">Oceaniradius stylonematis</name>
    <dbReference type="NCBI Taxonomy" id="2184161"/>
    <lineage>
        <taxon>Bacteria</taxon>
        <taxon>Pseudomonadati</taxon>
        <taxon>Pseudomonadota</taxon>
        <taxon>Alphaproteobacteria</taxon>
        <taxon>Hyphomicrobiales</taxon>
        <taxon>Ahrensiaceae</taxon>
        <taxon>Oceaniradius</taxon>
    </lineage>
</organism>
<evidence type="ECO:0000259" key="1">
    <source>
        <dbReference type="Pfam" id="PF12697"/>
    </source>
</evidence>